<keyword evidence="3" id="KW-1185">Reference proteome</keyword>
<dbReference type="EMBL" id="AZIL01001059">
    <property type="protein sequence ID" value="EWM25098.1"/>
    <property type="molecule type" value="Genomic_DNA"/>
</dbReference>
<gene>
    <name evidence="2" type="ORF">Naga_100016g71</name>
</gene>
<reference evidence="2 3" key="1">
    <citation type="journal article" date="2014" name="Mol. Plant">
        <title>Chromosome Scale Genome Assembly and Transcriptome Profiling of Nannochloropsis gaditana in Nitrogen Depletion.</title>
        <authorList>
            <person name="Corteggiani Carpinelli E."/>
            <person name="Telatin A."/>
            <person name="Vitulo N."/>
            <person name="Forcato C."/>
            <person name="D'Angelo M."/>
            <person name="Schiavon R."/>
            <person name="Vezzi A."/>
            <person name="Giacometti G.M."/>
            <person name="Morosinotto T."/>
            <person name="Valle G."/>
        </authorList>
    </citation>
    <scope>NUCLEOTIDE SEQUENCE [LARGE SCALE GENOMIC DNA]</scope>
    <source>
        <strain evidence="2 3">B-31</strain>
    </source>
</reference>
<feature type="compositionally biased region" description="Polar residues" evidence="1">
    <location>
        <begin position="51"/>
        <end position="61"/>
    </location>
</feature>
<dbReference type="AlphaFoldDB" id="W7TNM0"/>
<evidence type="ECO:0000313" key="2">
    <source>
        <dbReference type="EMBL" id="EWM25098.1"/>
    </source>
</evidence>
<evidence type="ECO:0000256" key="1">
    <source>
        <dbReference type="SAM" id="MobiDB-lite"/>
    </source>
</evidence>
<comment type="caution">
    <text evidence="2">The sequence shown here is derived from an EMBL/GenBank/DDBJ whole genome shotgun (WGS) entry which is preliminary data.</text>
</comment>
<accession>W7TNM0</accession>
<proteinExistence type="predicted"/>
<evidence type="ECO:0000313" key="3">
    <source>
        <dbReference type="Proteomes" id="UP000019335"/>
    </source>
</evidence>
<protein>
    <submittedName>
        <fullName evidence="2">Uncharacterized protein</fullName>
    </submittedName>
</protein>
<dbReference type="Proteomes" id="UP000019335">
    <property type="component" value="Chromosome 12"/>
</dbReference>
<feature type="region of interest" description="Disordered" evidence="1">
    <location>
        <begin position="46"/>
        <end position="74"/>
    </location>
</feature>
<name>W7TNM0_9STRA</name>
<sequence>MSGWCERLVQEGKRRDLQGGGDVGCGDGRALLVSPLPNIRRVDSLRGSSKMHGSSKTQDMITSIKWKPGEARSY</sequence>
<organism evidence="2 3">
    <name type="scientific">Nannochloropsis gaditana</name>
    <dbReference type="NCBI Taxonomy" id="72520"/>
    <lineage>
        <taxon>Eukaryota</taxon>
        <taxon>Sar</taxon>
        <taxon>Stramenopiles</taxon>
        <taxon>Ochrophyta</taxon>
        <taxon>Eustigmatophyceae</taxon>
        <taxon>Eustigmatales</taxon>
        <taxon>Monodopsidaceae</taxon>
        <taxon>Nannochloropsis</taxon>
    </lineage>
</organism>